<dbReference type="Proteomes" id="UP001408356">
    <property type="component" value="Unassembled WGS sequence"/>
</dbReference>
<keyword evidence="1" id="KW-0862">Zinc</keyword>
<evidence type="ECO:0000256" key="2">
    <source>
        <dbReference type="SAM" id="MobiDB-lite"/>
    </source>
</evidence>
<organism evidence="4 5">
    <name type="scientific">Seiridium unicorne</name>
    <dbReference type="NCBI Taxonomy" id="138068"/>
    <lineage>
        <taxon>Eukaryota</taxon>
        <taxon>Fungi</taxon>
        <taxon>Dikarya</taxon>
        <taxon>Ascomycota</taxon>
        <taxon>Pezizomycotina</taxon>
        <taxon>Sordariomycetes</taxon>
        <taxon>Xylariomycetidae</taxon>
        <taxon>Amphisphaeriales</taxon>
        <taxon>Sporocadaceae</taxon>
        <taxon>Seiridium</taxon>
    </lineage>
</organism>
<name>A0ABR2V4X7_9PEZI</name>
<keyword evidence="1" id="KW-0479">Metal-binding</keyword>
<sequence length="437" mass="50015">MTLPSPSEQFSQLSIESMPPTTRLQSRNQRNDPGVSDDGSSDSDQADDYICFPSKLIYTLENLDENLRQHVFDAIEEPPQIVLQECGARDEYDIFQVSELMHFTIRTGSDKSRWPRPRCSCGGGSSSRYPCRHILWLCDQITSQLLDNRDGVLSLNQYGYSDTLGNPYDRITSCHLDILADDLHSRVQRTPPDPEDVSLSPRRAEEVREILASLNRTPVEEYRPDIFDNPTAGMELIKRNDLECTIFRMLCQNNEFFQYFLSSMKSDELVNNTFRKLQKRADAALAGLDAFAKSASEASRHNPKDVRWCASHLHLIVQKIQTAILRARRPLEAWESQAAARTLLHILREVVNRSQDPPPPTLPQADRNLYLHLIGDRDRNFVIDALNCLTPEGLHPLAEELERIMFDMQKLGVPITYVGKLRNIHKRARRARNIVPH</sequence>
<dbReference type="Pfam" id="PF04434">
    <property type="entry name" value="SWIM"/>
    <property type="match status" value="1"/>
</dbReference>
<feature type="compositionally biased region" description="Polar residues" evidence="2">
    <location>
        <begin position="1"/>
        <end position="28"/>
    </location>
</feature>
<accession>A0ABR2V4X7</accession>
<evidence type="ECO:0000259" key="3">
    <source>
        <dbReference type="PROSITE" id="PS50966"/>
    </source>
</evidence>
<evidence type="ECO:0000256" key="1">
    <source>
        <dbReference type="PROSITE-ProRule" id="PRU00325"/>
    </source>
</evidence>
<gene>
    <name evidence="4" type="ORF">SUNI508_05257</name>
</gene>
<feature type="region of interest" description="Disordered" evidence="2">
    <location>
        <begin position="1"/>
        <end position="46"/>
    </location>
</feature>
<dbReference type="PROSITE" id="PS50966">
    <property type="entry name" value="ZF_SWIM"/>
    <property type="match status" value="1"/>
</dbReference>
<keyword evidence="1" id="KW-0863">Zinc-finger</keyword>
<proteinExistence type="predicted"/>
<dbReference type="EMBL" id="JARVKF010000146">
    <property type="protein sequence ID" value="KAK9421957.1"/>
    <property type="molecule type" value="Genomic_DNA"/>
</dbReference>
<feature type="domain" description="SWIM-type" evidence="3">
    <location>
        <begin position="103"/>
        <end position="142"/>
    </location>
</feature>
<evidence type="ECO:0000313" key="4">
    <source>
        <dbReference type="EMBL" id="KAK9421957.1"/>
    </source>
</evidence>
<dbReference type="InterPro" id="IPR007527">
    <property type="entry name" value="Znf_SWIM"/>
</dbReference>
<protein>
    <submittedName>
        <fullName evidence="4">SWIM-type domain-containing protein</fullName>
    </submittedName>
</protein>
<reference evidence="4 5" key="1">
    <citation type="journal article" date="2024" name="J. Plant Pathol.">
        <title>Sequence and assembly of the genome of Seiridium unicorne, isolate CBS 538.82, causal agent of cypress canker disease.</title>
        <authorList>
            <person name="Scali E."/>
            <person name="Rocca G.D."/>
            <person name="Danti R."/>
            <person name="Garbelotto M."/>
            <person name="Barberini S."/>
            <person name="Baroncelli R."/>
            <person name="Emiliani G."/>
        </authorList>
    </citation>
    <scope>NUCLEOTIDE SEQUENCE [LARGE SCALE GENOMIC DNA]</scope>
    <source>
        <strain evidence="4 5">BM-138-508</strain>
    </source>
</reference>
<comment type="caution">
    <text evidence="4">The sequence shown here is derived from an EMBL/GenBank/DDBJ whole genome shotgun (WGS) entry which is preliminary data.</text>
</comment>
<evidence type="ECO:0000313" key="5">
    <source>
        <dbReference type="Proteomes" id="UP001408356"/>
    </source>
</evidence>
<keyword evidence="5" id="KW-1185">Reference proteome</keyword>